<evidence type="ECO:0000256" key="3">
    <source>
        <dbReference type="ARBA" id="ARBA00022692"/>
    </source>
</evidence>
<feature type="transmembrane region" description="Helical" evidence="7">
    <location>
        <begin position="469"/>
        <end position="488"/>
    </location>
</feature>
<comment type="similarity">
    <text evidence="6">Belongs to the ABC-4 integral membrane protein family.</text>
</comment>
<dbReference type="RefSeq" id="WP_306824828.1">
    <property type="nucleotide sequence ID" value="NZ_JAUSQM010000001.1"/>
</dbReference>
<reference evidence="9 10" key="1">
    <citation type="submission" date="2023-07" db="EMBL/GenBank/DDBJ databases">
        <title>Sequencing the genomes of 1000 actinobacteria strains.</title>
        <authorList>
            <person name="Klenk H.-P."/>
        </authorList>
    </citation>
    <scope>NUCLEOTIDE SEQUENCE [LARGE SCALE GENOMIC DNA]</scope>
    <source>
        <strain evidence="9 10">GD13</strain>
    </source>
</reference>
<organism evidence="9 10">
    <name type="scientific">Nocardioides massiliensis</name>
    <dbReference type="NCBI Taxonomy" id="1325935"/>
    <lineage>
        <taxon>Bacteria</taxon>
        <taxon>Bacillati</taxon>
        <taxon>Actinomycetota</taxon>
        <taxon>Actinomycetes</taxon>
        <taxon>Propionibacteriales</taxon>
        <taxon>Nocardioidaceae</taxon>
        <taxon>Nocardioides</taxon>
    </lineage>
</organism>
<dbReference type="Proteomes" id="UP001240447">
    <property type="component" value="Unassembled WGS sequence"/>
</dbReference>
<dbReference type="PANTHER" id="PTHR30572:SF4">
    <property type="entry name" value="ABC TRANSPORTER PERMEASE YTRF"/>
    <property type="match status" value="1"/>
</dbReference>
<dbReference type="EMBL" id="JAUSQM010000001">
    <property type="protein sequence ID" value="MDP9820987.1"/>
    <property type="molecule type" value="Genomic_DNA"/>
</dbReference>
<feature type="transmembrane region" description="Helical" evidence="7">
    <location>
        <begin position="240"/>
        <end position="266"/>
    </location>
</feature>
<feature type="transmembrane region" description="Helical" evidence="7">
    <location>
        <begin position="727"/>
        <end position="754"/>
    </location>
</feature>
<evidence type="ECO:0000259" key="8">
    <source>
        <dbReference type="Pfam" id="PF02687"/>
    </source>
</evidence>
<dbReference type="InterPro" id="IPR050250">
    <property type="entry name" value="Macrolide_Exporter_MacB"/>
</dbReference>
<keyword evidence="3 7" id="KW-0812">Transmembrane</keyword>
<feature type="transmembrane region" description="Helical" evidence="7">
    <location>
        <begin position="386"/>
        <end position="405"/>
    </location>
</feature>
<comment type="subcellular location">
    <subcellularLocation>
        <location evidence="1">Cell membrane</location>
        <topology evidence="1">Multi-pass membrane protein</topology>
    </subcellularLocation>
</comment>
<proteinExistence type="inferred from homology"/>
<feature type="transmembrane region" description="Helical" evidence="7">
    <location>
        <begin position="293"/>
        <end position="316"/>
    </location>
</feature>
<comment type="caution">
    <text evidence="9">The sequence shown here is derived from an EMBL/GenBank/DDBJ whole genome shotgun (WGS) entry which is preliminary data.</text>
</comment>
<evidence type="ECO:0000256" key="5">
    <source>
        <dbReference type="ARBA" id="ARBA00023136"/>
    </source>
</evidence>
<evidence type="ECO:0000256" key="2">
    <source>
        <dbReference type="ARBA" id="ARBA00022475"/>
    </source>
</evidence>
<dbReference type="Pfam" id="PF02687">
    <property type="entry name" value="FtsX"/>
    <property type="match status" value="2"/>
</dbReference>
<feature type="transmembrane region" description="Helical" evidence="7">
    <location>
        <begin position="336"/>
        <end position="357"/>
    </location>
</feature>
<evidence type="ECO:0000256" key="1">
    <source>
        <dbReference type="ARBA" id="ARBA00004651"/>
    </source>
</evidence>
<keyword evidence="5 7" id="KW-0472">Membrane</keyword>
<name>A0ABT9NKN9_9ACTN</name>
<keyword evidence="4 7" id="KW-1133">Transmembrane helix</keyword>
<dbReference type="PANTHER" id="PTHR30572">
    <property type="entry name" value="MEMBRANE COMPONENT OF TRANSPORTER-RELATED"/>
    <property type="match status" value="1"/>
</dbReference>
<feature type="domain" description="ABC3 transporter permease C-terminal" evidence="8">
    <location>
        <begin position="244"/>
        <end position="365"/>
    </location>
</feature>
<feature type="transmembrane region" description="Helical" evidence="7">
    <location>
        <begin position="766"/>
        <end position="790"/>
    </location>
</feature>
<feature type="transmembrane region" description="Helical" evidence="7">
    <location>
        <begin position="677"/>
        <end position="706"/>
    </location>
</feature>
<evidence type="ECO:0000256" key="6">
    <source>
        <dbReference type="ARBA" id="ARBA00038076"/>
    </source>
</evidence>
<feature type="domain" description="ABC3 transporter permease C-terminal" evidence="8">
    <location>
        <begin position="686"/>
        <end position="801"/>
    </location>
</feature>
<evidence type="ECO:0000313" key="9">
    <source>
        <dbReference type="EMBL" id="MDP9820987.1"/>
    </source>
</evidence>
<feature type="transmembrane region" description="Helical" evidence="7">
    <location>
        <begin position="16"/>
        <end position="37"/>
    </location>
</feature>
<protein>
    <submittedName>
        <fullName evidence="9">ABC transport system permease protein</fullName>
    </submittedName>
</protein>
<evidence type="ECO:0000256" key="4">
    <source>
        <dbReference type="ARBA" id="ARBA00022989"/>
    </source>
</evidence>
<keyword evidence="2" id="KW-1003">Cell membrane</keyword>
<sequence>MRTVALASVRQYARRYVAAALAIAIGVAFVVLVDALASSARAGIQSDLDAEYAGTEHVLVEPSAAEADRALTAVADGTGTATVVASAYVTAAASGVQVQDYFSVGVVPDDPALRWQQIVSGAFPDGPAEVVLEQGPAERASVGVGDTVVLGDGDTARELTVSGLVRSTGMLATAPAYVDWSALQTWESETFVQEVRLRGVDDATLGAVAQAAPDSELTDRESRVDEVLVRFNNGVDVISVLGTLFAAVAFFVAGLVISNTFAIMLAQRTRELALLRCVGATGRQLRRSLRTEALGLGVLASAVGVAAGALLAQLAVPTIALFADDLALGAVSLSPLWAGGAALLGTATTLVATVLPLRRASRTTPMAALAPAELAEEEPRVRRTRLVGGGVLAAAGLAGLIAAVTTGSLPAMLAGGAVGALAVLVLLPILVPGLIRLSSGLVGRLGGPALRLASANAVRNPRRTATSTAALLVGTTLISAIVVGMASVRTTMESELDRDKPLDAVVLATDTTTDLTGYADRVAALDGVDAVATLPGAAVTVDGFEAVALGVDEAAAAVLATGAEPTMRPARGAAAVGGGVFADGVPVGQQVRVRGPEGVIDVRVELGRGAGAALLLHPDDLRAIAPAASPRALWVDAADDADAAELTEELTAVARSAGADLTSEVEDRAWVTLQLDIVLGATLGLLGASVLIALFGIANTLGLSVLERTRENALLRALGLTRRQLRATLAGEAALLTGVAGAAGVLIGTFYGWVGVRTLTQDMVDSIAVVVPVGQLALVVVAAGIAGLAASVLPARKAAATAPAAGLVAD</sequence>
<evidence type="ECO:0000256" key="7">
    <source>
        <dbReference type="SAM" id="Phobius"/>
    </source>
</evidence>
<feature type="transmembrane region" description="Helical" evidence="7">
    <location>
        <begin position="411"/>
        <end position="435"/>
    </location>
</feature>
<accession>A0ABT9NKN9</accession>
<evidence type="ECO:0000313" key="10">
    <source>
        <dbReference type="Proteomes" id="UP001240447"/>
    </source>
</evidence>
<keyword evidence="10" id="KW-1185">Reference proteome</keyword>
<dbReference type="InterPro" id="IPR003838">
    <property type="entry name" value="ABC3_permease_C"/>
</dbReference>
<gene>
    <name evidence="9" type="ORF">J2S59_000796</name>
</gene>